<keyword evidence="7" id="KW-1185">Reference proteome</keyword>
<sequence>MRPIRTIPIRRVANRPNLFLGGDREMVQMSMLLTFVLVVASQNLYAAILGLVFWVLALYLLRRLAKYDPLLRFVGLRAITKYKSYYPPRATPFRNNTTTQGARYK</sequence>
<name>A0A1B6VZB6_9NEIS</name>
<gene>
    <name evidence="6" type="ORF">A7Q00_05215</name>
</gene>
<comment type="subcellular location">
    <subcellularLocation>
        <location evidence="1">Membrane</location>
    </subcellularLocation>
</comment>
<dbReference type="Proteomes" id="UP000077726">
    <property type="component" value="Unassembled WGS sequence"/>
</dbReference>
<comment type="caution">
    <text evidence="6">The sequence shown here is derived from an EMBL/GenBank/DDBJ whole genome shotgun (WGS) entry which is preliminary data.</text>
</comment>
<dbReference type="NCBIfam" id="NF010395">
    <property type="entry name" value="PRK13823.1"/>
    <property type="match status" value="1"/>
</dbReference>
<keyword evidence="2 5" id="KW-0812">Transmembrane</keyword>
<evidence type="ECO:0000256" key="3">
    <source>
        <dbReference type="ARBA" id="ARBA00022989"/>
    </source>
</evidence>
<accession>A0A1B6VZB6</accession>
<evidence type="ECO:0000256" key="5">
    <source>
        <dbReference type="SAM" id="Phobius"/>
    </source>
</evidence>
<evidence type="ECO:0000256" key="1">
    <source>
        <dbReference type="ARBA" id="ARBA00004370"/>
    </source>
</evidence>
<dbReference type="Pfam" id="PF05101">
    <property type="entry name" value="VirB3"/>
    <property type="match status" value="1"/>
</dbReference>
<dbReference type="OrthoDB" id="7063374at2"/>
<dbReference type="STRING" id="1795832.A7Q00_05215"/>
<dbReference type="InterPro" id="IPR016704">
    <property type="entry name" value="Conjugal_tfr_TrbD"/>
</dbReference>
<proteinExistence type="predicted"/>
<dbReference type="GO" id="GO:0016020">
    <property type="term" value="C:membrane"/>
    <property type="evidence" value="ECO:0007669"/>
    <property type="project" value="UniProtKB-SubCell"/>
</dbReference>
<evidence type="ECO:0000313" key="7">
    <source>
        <dbReference type="Proteomes" id="UP000077726"/>
    </source>
</evidence>
<dbReference type="AlphaFoldDB" id="A0A1B6VZB6"/>
<keyword evidence="3 5" id="KW-1133">Transmembrane helix</keyword>
<protein>
    <submittedName>
        <fullName evidence="6">Conjugal transfer protein</fullName>
    </submittedName>
</protein>
<keyword evidence="4 5" id="KW-0472">Membrane</keyword>
<dbReference type="RefSeq" id="WP_064089558.1">
    <property type="nucleotide sequence ID" value="NZ_LXSQ01000013.1"/>
</dbReference>
<dbReference type="PIRSF" id="PIRSF017854">
    <property type="entry name" value="T4SS_TrbD"/>
    <property type="match status" value="1"/>
</dbReference>
<dbReference type="InterPro" id="IPR007792">
    <property type="entry name" value="T4SS_VirB3/TrbD/AvhB"/>
</dbReference>
<evidence type="ECO:0000256" key="4">
    <source>
        <dbReference type="ARBA" id="ARBA00023136"/>
    </source>
</evidence>
<reference evidence="7" key="1">
    <citation type="submission" date="2016-05" db="EMBL/GenBank/DDBJ databases">
        <title>Draft genome of Corynebacterium afermentans subsp. afermentans LCDC 88199T.</title>
        <authorList>
            <person name="Bernier A.-M."/>
            <person name="Bernard K."/>
        </authorList>
    </citation>
    <scope>NUCLEOTIDE SEQUENCE [LARGE SCALE GENOMIC DNA]</scope>
    <source>
        <strain evidence="7">NML130454</strain>
    </source>
</reference>
<evidence type="ECO:0000313" key="6">
    <source>
        <dbReference type="EMBL" id="OAM43566.1"/>
    </source>
</evidence>
<organism evidence="6 7">
    <name type="scientific">Eikenella halliae</name>
    <dbReference type="NCBI Taxonomy" id="1795832"/>
    <lineage>
        <taxon>Bacteria</taxon>
        <taxon>Pseudomonadati</taxon>
        <taxon>Pseudomonadota</taxon>
        <taxon>Betaproteobacteria</taxon>
        <taxon>Neisseriales</taxon>
        <taxon>Neisseriaceae</taxon>
        <taxon>Eikenella</taxon>
    </lineage>
</organism>
<feature type="transmembrane region" description="Helical" evidence="5">
    <location>
        <begin position="32"/>
        <end position="61"/>
    </location>
</feature>
<evidence type="ECO:0000256" key="2">
    <source>
        <dbReference type="ARBA" id="ARBA00022692"/>
    </source>
</evidence>
<dbReference type="EMBL" id="LXSQ01000013">
    <property type="protein sequence ID" value="OAM43566.1"/>
    <property type="molecule type" value="Genomic_DNA"/>
</dbReference>